<evidence type="ECO:0000256" key="2">
    <source>
        <dbReference type="ARBA" id="ARBA00022491"/>
    </source>
</evidence>
<organism evidence="8 9">
    <name type="scientific">Gallibacterium salpingitidis</name>
    <dbReference type="NCBI Taxonomy" id="505341"/>
    <lineage>
        <taxon>Bacteria</taxon>
        <taxon>Pseudomonadati</taxon>
        <taxon>Pseudomonadota</taxon>
        <taxon>Gammaproteobacteria</taxon>
        <taxon>Pasteurellales</taxon>
        <taxon>Pasteurellaceae</taxon>
        <taxon>Gallibacterium</taxon>
    </lineage>
</organism>
<evidence type="ECO:0000313" key="9">
    <source>
        <dbReference type="Proteomes" id="UP000092649"/>
    </source>
</evidence>
<evidence type="ECO:0000256" key="3">
    <source>
        <dbReference type="ARBA" id="ARBA00022649"/>
    </source>
</evidence>
<keyword evidence="3" id="KW-1277">Toxin-antitoxin system</keyword>
<feature type="domain" description="N-acetyltransferase" evidence="7">
    <location>
        <begin position="86"/>
        <end position="149"/>
    </location>
</feature>
<reference evidence="8 9" key="1">
    <citation type="submission" date="2014-11" db="EMBL/GenBank/DDBJ databases">
        <title>Pan-genome of Gallibacterium spp.</title>
        <authorList>
            <person name="Kudirkiene E."/>
            <person name="Bojesen A.M."/>
        </authorList>
    </citation>
    <scope>NUCLEOTIDE SEQUENCE [LARGE SCALE GENOMIC DNA]</scope>
    <source>
        <strain evidence="8 9">F150</strain>
    </source>
</reference>
<evidence type="ECO:0000259" key="7">
    <source>
        <dbReference type="Pfam" id="PF00583"/>
    </source>
</evidence>
<evidence type="ECO:0000256" key="1">
    <source>
        <dbReference type="ARBA" id="ARBA00009342"/>
    </source>
</evidence>
<proteinExistence type="inferred from homology"/>
<dbReference type="InterPro" id="IPR000182">
    <property type="entry name" value="GNAT_dom"/>
</dbReference>
<dbReference type="InterPro" id="IPR016181">
    <property type="entry name" value="Acyl_CoA_acyltransferase"/>
</dbReference>
<dbReference type="SUPFAM" id="SSF55729">
    <property type="entry name" value="Acyl-CoA N-acyltransferases (Nat)"/>
    <property type="match status" value="1"/>
</dbReference>
<keyword evidence="4" id="KW-0808">Transferase</keyword>
<dbReference type="Proteomes" id="UP000092649">
    <property type="component" value="Unassembled WGS sequence"/>
</dbReference>
<dbReference type="RefSeq" id="WP_066109904.1">
    <property type="nucleotide sequence ID" value="NZ_JTJL01000062.1"/>
</dbReference>
<dbReference type="Pfam" id="PF00583">
    <property type="entry name" value="Acetyltransf_1"/>
    <property type="match status" value="1"/>
</dbReference>
<comment type="similarity">
    <text evidence="1">Belongs to the acetyltransferase family. GNAT subfamily.</text>
</comment>
<keyword evidence="9" id="KW-1185">Reference proteome</keyword>
<dbReference type="GO" id="GO:0016747">
    <property type="term" value="F:acyltransferase activity, transferring groups other than amino-acyl groups"/>
    <property type="evidence" value="ECO:0007669"/>
    <property type="project" value="InterPro"/>
</dbReference>
<evidence type="ECO:0000256" key="5">
    <source>
        <dbReference type="ARBA" id="ARBA00023315"/>
    </source>
</evidence>
<name>A0A1A7NMZ4_9PAST</name>
<dbReference type="AlphaFoldDB" id="A0A1A7NMZ4"/>
<evidence type="ECO:0000313" key="8">
    <source>
        <dbReference type="EMBL" id="OBW91522.1"/>
    </source>
</evidence>
<evidence type="ECO:0000256" key="4">
    <source>
        <dbReference type="ARBA" id="ARBA00022679"/>
    </source>
</evidence>
<gene>
    <name evidence="8" type="ORF">QS62_10465</name>
</gene>
<accession>A0A1A7NMZ4</accession>
<comment type="catalytic activity">
    <reaction evidence="6">
        <text>glycyl-tRNA(Gly) + acetyl-CoA = N-acetylglycyl-tRNA(Gly) + CoA + H(+)</text>
        <dbReference type="Rhea" id="RHEA:81867"/>
        <dbReference type="Rhea" id="RHEA-COMP:9683"/>
        <dbReference type="Rhea" id="RHEA-COMP:19766"/>
        <dbReference type="ChEBI" id="CHEBI:15378"/>
        <dbReference type="ChEBI" id="CHEBI:57287"/>
        <dbReference type="ChEBI" id="CHEBI:57288"/>
        <dbReference type="ChEBI" id="CHEBI:78522"/>
        <dbReference type="ChEBI" id="CHEBI:232036"/>
    </reaction>
</comment>
<dbReference type="OrthoDB" id="9799147at2"/>
<comment type="caution">
    <text evidence="8">The sequence shown here is derived from an EMBL/GenBank/DDBJ whole genome shotgun (WGS) entry which is preliminary data.</text>
</comment>
<dbReference type="EMBL" id="JTJL01000062">
    <property type="protein sequence ID" value="OBW91522.1"/>
    <property type="molecule type" value="Genomic_DNA"/>
</dbReference>
<evidence type="ECO:0000256" key="6">
    <source>
        <dbReference type="ARBA" id="ARBA00049880"/>
    </source>
</evidence>
<keyword evidence="2" id="KW-0678">Repressor</keyword>
<sequence>MALNHFFESVDKDKHHLKGFNCGHADMNTFLARYASKNAQLGLSRTWVLAEQTTDHNKAAVAAYYTLAVQSICPEKLIDQELPRYPTPVTLLARLAVDISYQKQGLGTKTLLAALAQIVRMADRGLPTYALILDVLDENALAFYQQFAFFRPLDDTNRKLFVPLRVIRSLLNSNQ</sequence>
<dbReference type="PANTHER" id="PTHR36449">
    <property type="entry name" value="ACETYLTRANSFERASE-RELATED"/>
    <property type="match status" value="1"/>
</dbReference>
<protein>
    <recommendedName>
        <fullName evidence="7">N-acetyltransferase domain-containing protein</fullName>
    </recommendedName>
</protein>
<dbReference type="Gene3D" id="3.40.630.30">
    <property type="match status" value="1"/>
</dbReference>
<keyword evidence="5" id="KW-0012">Acyltransferase</keyword>
<dbReference type="PANTHER" id="PTHR36449:SF1">
    <property type="entry name" value="ACETYLTRANSFERASE"/>
    <property type="match status" value="1"/>
</dbReference>